<dbReference type="InterPro" id="IPR021212">
    <property type="entry name" value="DUF2760"/>
</dbReference>
<protein>
    <submittedName>
        <fullName evidence="3">DUF2760 domain-containing protein</fullName>
    </submittedName>
</protein>
<dbReference type="Pfam" id="PF10816">
    <property type="entry name" value="DUF2760"/>
    <property type="match status" value="1"/>
</dbReference>
<proteinExistence type="predicted"/>
<evidence type="ECO:0000313" key="3">
    <source>
        <dbReference type="EMBL" id="WXB00147.1"/>
    </source>
</evidence>
<dbReference type="EMBL" id="CP089982">
    <property type="protein sequence ID" value="WXB00147.1"/>
    <property type="molecule type" value="Genomic_DNA"/>
</dbReference>
<feature type="domain" description="DUF2760" evidence="2">
    <location>
        <begin position="74"/>
        <end position="195"/>
    </location>
</feature>
<sequence>MSETTDLAPLSFFTRLWFAWIAFFRVLFDGEYAARAWDARTPKALPPAPPPPKEVAPPVKEEPKELEKAEKSVDGALQLLGLFQREGRLVDFLTQEIAPFADAEIGATARVIHEGCRKALLSHATIVPLRSEDEDTTVTLNAGFDPAEVKLTGNVKGTGPYRGVLRHRGWRAKEITLPAAVSGHDASILCPAEVEL</sequence>
<dbReference type="Proteomes" id="UP001379533">
    <property type="component" value="Chromosome"/>
</dbReference>
<feature type="region of interest" description="Disordered" evidence="1">
    <location>
        <begin position="41"/>
        <end position="67"/>
    </location>
</feature>
<evidence type="ECO:0000256" key="1">
    <source>
        <dbReference type="SAM" id="MobiDB-lite"/>
    </source>
</evidence>
<dbReference type="RefSeq" id="WP_394850789.1">
    <property type="nucleotide sequence ID" value="NZ_CP089982.1"/>
</dbReference>
<keyword evidence="4" id="KW-1185">Reference proteome</keyword>
<accession>A0ABZ2KV04</accession>
<organism evidence="3 4">
    <name type="scientific">Pendulispora brunnea</name>
    <dbReference type="NCBI Taxonomy" id="2905690"/>
    <lineage>
        <taxon>Bacteria</taxon>
        <taxon>Pseudomonadati</taxon>
        <taxon>Myxococcota</taxon>
        <taxon>Myxococcia</taxon>
        <taxon>Myxococcales</taxon>
        <taxon>Sorangiineae</taxon>
        <taxon>Pendulisporaceae</taxon>
        <taxon>Pendulispora</taxon>
    </lineage>
</organism>
<name>A0ABZ2KV04_9BACT</name>
<gene>
    <name evidence="3" type="ORF">LZC95_25445</name>
</gene>
<evidence type="ECO:0000313" key="4">
    <source>
        <dbReference type="Proteomes" id="UP001379533"/>
    </source>
</evidence>
<reference evidence="3 4" key="1">
    <citation type="submission" date="2021-12" db="EMBL/GenBank/DDBJ databases">
        <title>Discovery of the Pendulisporaceae a myxobacterial family with distinct sporulation behavior and unique specialized metabolism.</title>
        <authorList>
            <person name="Garcia R."/>
            <person name="Popoff A."/>
            <person name="Bader C.D."/>
            <person name="Loehr J."/>
            <person name="Walesch S."/>
            <person name="Walt C."/>
            <person name="Boldt J."/>
            <person name="Bunk B."/>
            <person name="Haeckl F.J.F.P.J."/>
            <person name="Gunesch A.P."/>
            <person name="Birkelbach J."/>
            <person name="Nuebel U."/>
            <person name="Pietschmann T."/>
            <person name="Bach T."/>
            <person name="Mueller R."/>
        </authorList>
    </citation>
    <scope>NUCLEOTIDE SEQUENCE [LARGE SCALE GENOMIC DNA]</scope>
    <source>
        <strain evidence="3 4">MSr12523</strain>
    </source>
</reference>
<evidence type="ECO:0000259" key="2">
    <source>
        <dbReference type="Pfam" id="PF10816"/>
    </source>
</evidence>
<feature type="compositionally biased region" description="Pro residues" evidence="1">
    <location>
        <begin position="44"/>
        <end position="55"/>
    </location>
</feature>